<dbReference type="AlphaFoldDB" id="A0A248JP87"/>
<protein>
    <submittedName>
        <fullName evidence="2">SUF system NifU family Fe-S cluster assembly protein</fullName>
    </submittedName>
</protein>
<sequence>MDLRDLYQDIILDHGRSPRNFRALAAPSHFAHGHNPLCGDKVTIFLRLEGDRIVEVSFEGKGCAISTASASLMTEVVLNKTLAEAEALFGHFHGTVTGGGGDLPDALAEEGERLQPLTGVKAYPTRVKCATLAWHTLEAAVKGGGLPVPVKTE</sequence>
<feature type="domain" description="NIF system FeS cluster assembly NifU N-terminal" evidence="1">
    <location>
        <begin position="7"/>
        <end position="88"/>
    </location>
</feature>
<dbReference type="EMBL" id="CP022110">
    <property type="protein sequence ID" value="ASG20346.1"/>
    <property type="molecule type" value="Genomic_DNA"/>
</dbReference>
<dbReference type="NCBIfam" id="TIGR01994">
    <property type="entry name" value="SUF_scaf_2"/>
    <property type="match status" value="1"/>
</dbReference>
<gene>
    <name evidence="2" type="ORF">Y958_05560</name>
</gene>
<dbReference type="InterPro" id="IPR002871">
    <property type="entry name" value="NIF_FeS_clus_asmbl_NifU_N"/>
</dbReference>
<proteinExistence type="predicted"/>
<accession>A0A248JP87</accession>
<dbReference type="CDD" id="cd06664">
    <property type="entry name" value="IscU_like"/>
    <property type="match status" value="1"/>
</dbReference>
<dbReference type="KEGG" id="nao:Y958_05560"/>
<dbReference type="GO" id="GO:0051536">
    <property type="term" value="F:iron-sulfur cluster binding"/>
    <property type="evidence" value="ECO:0007669"/>
    <property type="project" value="InterPro"/>
</dbReference>
<name>A0A248JP87_9PROT</name>
<dbReference type="Proteomes" id="UP000197153">
    <property type="component" value="Chromosome 1"/>
</dbReference>
<reference evidence="2 3" key="1">
    <citation type="submission" date="2017-06" db="EMBL/GenBank/DDBJ databases">
        <title>Complete genome sequence of Nitrospirillum amazonense strain CBAmC, an endophytic nitrogen-fixing and plant growth-promoting bacterium, isolated from sugarcane.</title>
        <authorList>
            <person name="Schwab S."/>
            <person name="dos Santos Teixeira K.R."/>
            <person name="Simoes Araujo J.L."/>
            <person name="Soares Vidal M."/>
            <person name="Borges de Freitas H.R."/>
            <person name="Rivello Crivelaro A.L."/>
            <person name="Bueno de Camargo Nunes A."/>
            <person name="dos Santos C.M."/>
            <person name="Palmeira da Silva Rosa D."/>
            <person name="da Silva Padilha D."/>
            <person name="da Silva E."/>
            <person name="Araujo Terra L."/>
            <person name="Soares Mendes V."/>
            <person name="Farinelli L."/>
            <person name="Magalhaes Cruz L."/>
            <person name="Baldani J.I."/>
        </authorList>
    </citation>
    <scope>NUCLEOTIDE SEQUENCE [LARGE SCALE GENOMIC DNA]</scope>
    <source>
        <strain evidence="2 3">CBAmC</strain>
    </source>
</reference>
<dbReference type="SUPFAM" id="SSF82649">
    <property type="entry name" value="SufE/NifU"/>
    <property type="match status" value="1"/>
</dbReference>
<dbReference type="Pfam" id="PF01592">
    <property type="entry name" value="NifU_N"/>
    <property type="match status" value="1"/>
</dbReference>
<evidence type="ECO:0000313" key="2">
    <source>
        <dbReference type="EMBL" id="ASG20346.1"/>
    </source>
</evidence>
<keyword evidence="3" id="KW-1185">Reference proteome</keyword>
<dbReference type="GO" id="GO:0016226">
    <property type="term" value="P:iron-sulfur cluster assembly"/>
    <property type="evidence" value="ECO:0007669"/>
    <property type="project" value="InterPro"/>
</dbReference>
<organism evidence="2 3">
    <name type="scientific">Nitrospirillum viridazoti CBAmc</name>
    <dbReference type="NCBI Taxonomy" id="1441467"/>
    <lineage>
        <taxon>Bacteria</taxon>
        <taxon>Pseudomonadati</taxon>
        <taxon>Pseudomonadota</taxon>
        <taxon>Alphaproteobacteria</taxon>
        <taxon>Rhodospirillales</taxon>
        <taxon>Azospirillaceae</taxon>
        <taxon>Nitrospirillum</taxon>
        <taxon>Nitrospirillum viridazoti</taxon>
    </lineage>
</organism>
<evidence type="ECO:0000313" key="3">
    <source>
        <dbReference type="Proteomes" id="UP000197153"/>
    </source>
</evidence>
<dbReference type="RefSeq" id="WP_088871219.1">
    <property type="nucleotide sequence ID" value="NZ_CP022110.1"/>
</dbReference>
<dbReference type="PANTHER" id="PTHR10093">
    <property type="entry name" value="IRON-SULFUR CLUSTER ASSEMBLY ENZYME NIFU HOMOLOG"/>
    <property type="match status" value="1"/>
</dbReference>
<dbReference type="GO" id="GO:0005506">
    <property type="term" value="F:iron ion binding"/>
    <property type="evidence" value="ECO:0007669"/>
    <property type="project" value="InterPro"/>
</dbReference>
<dbReference type="Gene3D" id="3.90.1010.10">
    <property type="match status" value="1"/>
</dbReference>
<evidence type="ECO:0000259" key="1">
    <source>
        <dbReference type="Pfam" id="PF01592"/>
    </source>
</evidence>